<dbReference type="Proteomes" id="UP000595237">
    <property type="component" value="Plasmid unnamed"/>
</dbReference>
<dbReference type="SUPFAM" id="SSF55729">
    <property type="entry name" value="Acyl-CoA N-acyltransferases (Nat)"/>
    <property type="match status" value="1"/>
</dbReference>
<protein>
    <submittedName>
        <fullName evidence="1">GNAT family N-acetyltransferase</fullName>
    </submittedName>
</protein>
<name>A0ABX7DC29_SERLI</name>
<keyword evidence="1" id="KW-0614">Plasmid</keyword>
<dbReference type="Pfam" id="PF07395">
    <property type="entry name" value="Mig-14"/>
    <property type="match status" value="1"/>
</dbReference>
<gene>
    <name evidence="1" type="ORF">I6I38_24875</name>
</gene>
<accession>A0ABX7DC29</accession>
<dbReference type="EMBL" id="CP068149">
    <property type="protein sequence ID" value="QQU58016.1"/>
    <property type="molecule type" value="Genomic_DNA"/>
</dbReference>
<proteinExistence type="predicted"/>
<evidence type="ECO:0000313" key="1">
    <source>
        <dbReference type="EMBL" id="QQU58016.1"/>
    </source>
</evidence>
<keyword evidence="2" id="KW-1185">Reference proteome</keyword>
<evidence type="ECO:0000313" key="2">
    <source>
        <dbReference type="Proteomes" id="UP000595237"/>
    </source>
</evidence>
<dbReference type="InterPro" id="IPR009977">
    <property type="entry name" value="Mig-14"/>
</dbReference>
<dbReference type="InterPro" id="IPR016181">
    <property type="entry name" value="Acyl_CoA_acyltransferase"/>
</dbReference>
<organism evidence="1 2">
    <name type="scientific">Serratia liquefaciens</name>
    <dbReference type="NCBI Taxonomy" id="614"/>
    <lineage>
        <taxon>Bacteria</taxon>
        <taxon>Pseudomonadati</taxon>
        <taxon>Pseudomonadota</taxon>
        <taxon>Gammaproteobacteria</taxon>
        <taxon>Enterobacterales</taxon>
        <taxon>Yersiniaceae</taxon>
        <taxon>Serratia</taxon>
    </lineage>
</organism>
<geneLocation type="plasmid" evidence="1 2">
    <name>unnamed</name>
</geneLocation>
<sequence length="293" mass="34037">MSLANVFKLWKKSSFSIYKRTYEEYGGSICTHPDVISFLSNRKSCSLDFFHYEISDKIIAACFSFNGVVSHDISGYPFFYDDIILPLSKGNKLFLPVKSKNLSRHHKGDFYNCNFLDIYKRRICLARSDHSAKNNKNRRNEYNKFVAAGGEIVAIDELTNSEICDNYIRLFNKRWEGSITCYSRSILLDVITNLKDMLFGYTLVLKGQPCAYDLIYRAVCNKWIYYDCHNGAYDPEFSNLSVGSVLMYKNLELARDECNTKEKEMIFSLGMDNPRWPYKSQWCKITSQGRTLI</sequence>
<reference evidence="1 2" key="1">
    <citation type="submission" date="2021-01" db="EMBL/GenBank/DDBJ databases">
        <title>FDA dAtabase for Regulatory Grade micrObial Sequences (FDA-ARGOS): Supporting development and validation of Infectious Disease Dx tests.</title>
        <authorList>
            <person name="Blissenbach B."/>
            <person name="Krut O."/>
            <person name="Tallon L."/>
            <person name="Sadzewicz L."/>
            <person name="Zhao X."/>
            <person name="Boylan J."/>
            <person name="Ott S."/>
            <person name="Bowen H."/>
            <person name="Vavikolanu K."/>
            <person name="Mehta A."/>
            <person name="Aluvathingal J."/>
            <person name="Nadendla S."/>
            <person name="Yan Y."/>
            <person name="Sichtig H."/>
        </authorList>
    </citation>
    <scope>NUCLEOTIDE SEQUENCE [LARGE SCALE GENOMIC DNA]</scope>
    <source>
        <strain evidence="1 2">FDAARGOS_1081</strain>
        <plasmid evidence="1 2">unnamed</plasmid>
    </source>
</reference>
<dbReference type="RefSeq" id="WP_201896561.1">
    <property type="nucleotide sequence ID" value="NZ_CP068149.1"/>
</dbReference>